<name>A0A8S9LI50_BRACR</name>
<organism evidence="1 2">
    <name type="scientific">Brassica cretica</name>
    <name type="common">Mustard</name>
    <dbReference type="NCBI Taxonomy" id="69181"/>
    <lineage>
        <taxon>Eukaryota</taxon>
        <taxon>Viridiplantae</taxon>
        <taxon>Streptophyta</taxon>
        <taxon>Embryophyta</taxon>
        <taxon>Tracheophyta</taxon>
        <taxon>Spermatophyta</taxon>
        <taxon>Magnoliopsida</taxon>
        <taxon>eudicotyledons</taxon>
        <taxon>Gunneridae</taxon>
        <taxon>Pentapetalae</taxon>
        <taxon>rosids</taxon>
        <taxon>malvids</taxon>
        <taxon>Brassicales</taxon>
        <taxon>Brassicaceae</taxon>
        <taxon>Brassiceae</taxon>
        <taxon>Brassica</taxon>
    </lineage>
</organism>
<dbReference type="Proteomes" id="UP000712281">
    <property type="component" value="Unassembled WGS sequence"/>
</dbReference>
<accession>A0A8S9LI50</accession>
<dbReference type="EMBL" id="QGKW02000276">
    <property type="protein sequence ID" value="KAF2607174.1"/>
    <property type="molecule type" value="Genomic_DNA"/>
</dbReference>
<evidence type="ECO:0000313" key="1">
    <source>
        <dbReference type="EMBL" id="KAF2607174.1"/>
    </source>
</evidence>
<evidence type="ECO:0000313" key="2">
    <source>
        <dbReference type="Proteomes" id="UP000712281"/>
    </source>
</evidence>
<protein>
    <submittedName>
        <fullName evidence="1">Uncharacterized protein</fullName>
    </submittedName>
</protein>
<comment type="caution">
    <text evidence="1">The sequence shown here is derived from an EMBL/GenBank/DDBJ whole genome shotgun (WGS) entry which is preliminary data.</text>
</comment>
<sequence>MGFKSTWPERERNKVLDLECQSVPLMIKCRCCPDLVQFHGFRSVEVLLYTPPGSPKNCPGAKGGSVQISPSRPVSFYMVKPRFCPSRDQSSSVQSSRPLGFGQVFSDQPAASRLEHCELACVNSTWNLGFPLLEARLWQEAKSNLVTVALGKDDRIAWCWTLGPPV</sequence>
<gene>
    <name evidence="1" type="ORF">F2Q68_00043140</name>
</gene>
<reference evidence="1" key="1">
    <citation type="submission" date="2019-12" db="EMBL/GenBank/DDBJ databases">
        <title>Genome sequencing and annotation of Brassica cretica.</title>
        <authorList>
            <person name="Studholme D.J."/>
            <person name="Sarris P.F."/>
        </authorList>
    </citation>
    <scope>NUCLEOTIDE SEQUENCE</scope>
    <source>
        <strain evidence="1">PFS-001/15</strain>
        <tissue evidence="1">Leaf</tissue>
    </source>
</reference>
<dbReference type="AlphaFoldDB" id="A0A8S9LI50"/>
<proteinExistence type="predicted"/>